<reference evidence="1 2" key="1">
    <citation type="submission" date="2024-01" db="EMBL/GenBank/DDBJ databases">
        <title>Novel species of the genus Luteimonas isolated from rivers.</title>
        <authorList>
            <person name="Lu H."/>
        </authorList>
    </citation>
    <scope>NUCLEOTIDE SEQUENCE [LARGE SCALE GENOMIC DNA]</scope>
    <source>
        <strain evidence="1 2">FXH3W</strain>
    </source>
</reference>
<evidence type="ECO:0000313" key="2">
    <source>
        <dbReference type="Proteomes" id="UP001356170"/>
    </source>
</evidence>
<gene>
    <name evidence="1" type="ORF">V3390_00740</name>
</gene>
<evidence type="ECO:0000313" key="1">
    <source>
        <dbReference type="EMBL" id="MEF2154772.1"/>
    </source>
</evidence>
<sequence>MKYRIELKEITERDIGPSCLFVPDHDAFEMHVSAFFEDISELDGVADAQREGLTALAFESTLTLAELRDQIKVFVIRDWNYLRIHSFVKQ</sequence>
<dbReference type="Proteomes" id="UP001356170">
    <property type="component" value="Unassembled WGS sequence"/>
</dbReference>
<accession>A0ABU7UWC2</accession>
<dbReference type="EMBL" id="JAZHBO010000001">
    <property type="protein sequence ID" value="MEF2154772.1"/>
    <property type="molecule type" value="Genomic_DNA"/>
</dbReference>
<proteinExistence type="predicted"/>
<protein>
    <submittedName>
        <fullName evidence="1">Uncharacterized protein</fullName>
    </submittedName>
</protein>
<organism evidence="1 2">
    <name type="scientific">Aquilutibacter rugosus</name>
    <dbReference type="NCBI Taxonomy" id="3115820"/>
    <lineage>
        <taxon>Bacteria</taxon>
        <taxon>Pseudomonadati</taxon>
        <taxon>Pseudomonadota</taxon>
        <taxon>Gammaproteobacteria</taxon>
        <taxon>Lysobacterales</taxon>
        <taxon>Lysobacteraceae</taxon>
        <taxon>Aquilutibacter</taxon>
    </lineage>
</organism>
<comment type="caution">
    <text evidence="1">The sequence shown here is derived from an EMBL/GenBank/DDBJ whole genome shotgun (WGS) entry which is preliminary data.</text>
</comment>
<keyword evidence="2" id="KW-1185">Reference proteome</keyword>
<name>A0ABU7UWC2_9GAMM</name>
<dbReference type="RefSeq" id="WP_331702933.1">
    <property type="nucleotide sequence ID" value="NZ_JAZHBO010000001.1"/>
</dbReference>